<dbReference type="InterPro" id="IPR042081">
    <property type="entry name" value="RNA_2'-PTrans_C"/>
</dbReference>
<keyword evidence="2" id="KW-0808">Transferase</keyword>
<evidence type="ECO:0000313" key="5">
    <source>
        <dbReference type="Proteomes" id="UP001186944"/>
    </source>
</evidence>
<evidence type="ECO:0000256" key="3">
    <source>
        <dbReference type="ARBA" id="ARBA00023027"/>
    </source>
</evidence>
<keyword evidence="5" id="KW-1185">Reference proteome</keyword>
<dbReference type="Proteomes" id="UP001186944">
    <property type="component" value="Unassembled WGS sequence"/>
</dbReference>
<dbReference type="EMBL" id="VSWD01000009">
    <property type="protein sequence ID" value="KAK3092769.1"/>
    <property type="molecule type" value="Genomic_DNA"/>
</dbReference>
<organism evidence="4 5">
    <name type="scientific">Pinctada imbricata</name>
    <name type="common">Atlantic pearl-oyster</name>
    <name type="synonym">Pinctada martensii</name>
    <dbReference type="NCBI Taxonomy" id="66713"/>
    <lineage>
        <taxon>Eukaryota</taxon>
        <taxon>Metazoa</taxon>
        <taxon>Spiralia</taxon>
        <taxon>Lophotrochozoa</taxon>
        <taxon>Mollusca</taxon>
        <taxon>Bivalvia</taxon>
        <taxon>Autobranchia</taxon>
        <taxon>Pteriomorphia</taxon>
        <taxon>Pterioida</taxon>
        <taxon>Pterioidea</taxon>
        <taxon>Pteriidae</taxon>
        <taxon>Pinctada</taxon>
    </lineage>
</organism>
<dbReference type="PANTHER" id="PTHR12684:SF2">
    <property type="entry name" value="TRNA 2'-PHOSPHOTRANSFERASE 1"/>
    <property type="match status" value="1"/>
</dbReference>
<comment type="caution">
    <text evidence="4">The sequence shown here is derived from an EMBL/GenBank/DDBJ whole genome shotgun (WGS) entry which is preliminary data.</text>
</comment>
<sequence>MSAAEFADFRQLVLALRHDQSLPYNSHGWVLTEDLQKRPHFHHFDKDFVRYLDEVIGNPRLEVTPDGRAVRATNGHTIHISDEGLLTPITDASQVPYCVHGTTRDVIKKIKLYGLHRMDRHYIHFASHPDDVKRNSEVLIHLDVAKYLRRNPGKLFYTRSSNIVTMGNKFGYVKPCFFRTMELLY</sequence>
<evidence type="ECO:0000256" key="1">
    <source>
        <dbReference type="ARBA" id="ARBA00009836"/>
    </source>
</evidence>
<evidence type="ECO:0000313" key="4">
    <source>
        <dbReference type="EMBL" id="KAK3092769.1"/>
    </source>
</evidence>
<dbReference type="InterPro" id="IPR002745">
    <property type="entry name" value="Ptrans_KptA/Tpt1"/>
</dbReference>
<dbReference type="Pfam" id="PF01885">
    <property type="entry name" value="PTS_2-RNA"/>
    <property type="match status" value="1"/>
</dbReference>
<dbReference type="SUPFAM" id="SSF56399">
    <property type="entry name" value="ADP-ribosylation"/>
    <property type="match status" value="1"/>
</dbReference>
<dbReference type="PANTHER" id="PTHR12684">
    <property type="entry name" value="PUTATIVE PHOSPHOTRANSFERASE"/>
    <property type="match status" value="1"/>
</dbReference>
<reference evidence="4" key="1">
    <citation type="submission" date="2019-08" db="EMBL/GenBank/DDBJ databases">
        <title>The improved chromosome-level genome for the pearl oyster Pinctada fucata martensii using PacBio sequencing and Hi-C.</title>
        <authorList>
            <person name="Zheng Z."/>
        </authorList>
    </citation>
    <scope>NUCLEOTIDE SEQUENCE</scope>
    <source>
        <strain evidence="4">ZZ-2019</strain>
        <tissue evidence="4">Adductor muscle</tissue>
    </source>
</reference>
<dbReference type="GO" id="GO:0000215">
    <property type="term" value="F:tRNA 2'-phosphotransferase activity"/>
    <property type="evidence" value="ECO:0007669"/>
    <property type="project" value="TreeGrafter"/>
</dbReference>
<keyword evidence="3" id="KW-0520">NAD</keyword>
<accession>A0AA89BRF7</accession>
<name>A0AA89BRF7_PINIB</name>
<proteinExistence type="inferred from homology"/>
<gene>
    <name evidence="4" type="ORF">FSP39_007038</name>
</gene>
<protein>
    <recommendedName>
        <fullName evidence="6">2'-phosphotransferase</fullName>
    </recommendedName>
</protein>
<dbReference type="GO" id="GO:0006388">
    <property type="term" value="P:tRNA splicing, via endonucleolytic cleavage and ligation"/>
    <property type="evidence" value="ECO:0007669"/>
    <property type="project" value="TreeGrafter"/>
</dbReference>
<evidence type="ECO:0000256" key="2">
    <source>
        <dbReference type="ARBA" id="ARBA00022679"/>
    </source>
</evidence>
<evidence type="ECO:0008006" key="6">
    <source>
        <dbReference type="Google" id="ProtNLM"/>
    </source>
</evidence>
<comment type="similarity">
    <text evidence="1">Belongs to the KptA/TPT1 family.</text>
</comment>
<dbReference type="Gene3D" id="3.20.170.30">
    <property type="match status" value="1"/>
</dbReference>
<dbReference type="AlphaFoldDB" id="A0AA89BRF7"/>